<evidence type="ECO:0000256" key="1">
    <source>
        <dbReference type="SAM" id="MobiDB-lite"/>
    </source>
</evidence>
<feature type="region of interest" description="Disordered" evidence="1">
    <location>
        <begin position="1"/>
        <end position="33"/>
    </location>
</feature>
<protein>
    <submittedName>
        <fullName evidence="2">Uncharacterized protein</fullName>
    </submittedName>
</protein>
<reference evidence="2" key="2">
    <citation type="submission" date="2025-08" db="UniProtKB">
        <authorList>
            <consortium name="Ensembl"/>
        </authorList>
    </citation>
    <scope>IDENTIFICATION</scope>
    <source>
        <strain evidence="2">Thorbecke</strain>
    </source>
</reference>
<reference evidence="2" key="3">
    <citation type="submission" date="2025-09" db="UniProtKB">
        <authorList>
            <consortium name="Ensembl"/>
        </authorList>
    </citation>
    <scope>IDENTIFICATION</scope>
    <source>
        <strain evidence="2">Thorbecke</strain>
    </source>
</reference>
<feature type="compositionally biased region" description="Polar residues" evidence="1">
    <location>
        <begin position="10"/>
        <end position="22"/>
    </location>
</feature>
<dbReference type="Proteomes" id="UP000001811">
    <property type="component" value="Chromosome 12"/>
</dbReference>
<reference evidence="2 3" key="1">
    <citation type="journal article" date="2011" name="Nature">
        <title>A high-resolution map of human evolutionary constraint using 29 mammals.</title>
        <authorList>
            <person name="Lindblad-Toh K."/>
            <person name="Garber M."/>
            <person name="Zuk O."/>
            <person name="Lin M.F."/>
            <person name="Parker B.J."/>
            <person name="Washietl S."/>
            <person name="Kheradpour P."/>
            <person name="Ernst J."/>
            <person name="Jordan G."/>
            <person name="Mauceli E."/>
            <person name="Ward L.D."/>
            <person name="Lowe C.B."/>
            <person name="Holloway A.K."/>
            <person name="Clamp M."/>
            <person name="Gnerre S."/>
            <person name="Alfoldi J."/>
            <person name="Beal K."/>
            <person name="Chang J."/>
            <person name="Clawson H."/>
            <person name="Cuff J."/>
            <person name="Di Palma F."/>
            <person name="Fitzgerald S."/>
            <person name="Flicek P."/>
            <person name="Guttman M."/>
            <person name="Hubisz M.J."/>
            <person name="Jaffe D.B."/>
            <person name="Jungreis I."/>
            <person name="Kent W.J."/>
            <person name="Kostka D."/>
            <person name="Lara M."/>
            <person name="Martins A.L."/>
            <person name="Massingham T."/>
            <person name="Moltke I."/>
            <person name="Raney B.J."/>
            <person name="Rasmussen M.D."/>
            <person name="Robinson J."/>
            <person name="Stark A."/>
            <person name="Vilella A.J."/>
            <person name="Wen J."/>
            <person name="Xie X."/>
            <person name="Zody M.C."/>
            <person name="Baldwin J."/>
            <person name="Bloom T."/>
            <person name="Chin C.W."/>
            <person name="Heiman D."/>
            <person name="Nicol R."/>
            <person name="Nusbaum C."/>
            <person name="Young S."/>
            <person name="Wilkinson J."/>
            <person name="Worley K.C."/>
            <person name="Kovar C.L."/>
            <person name="Muzny D.M."/>
            <person name="Gibbs R.A."/>
            <person name="Cree A."/>
            <person name="Dihn H.H."/>
            <person name="Fowler G."/>
            <person name="Jhangiani S."/>
            <person name="Joshi V."/>
            <person name="Lee S."/>
            <person name="Lewis L.R."/>
            <person name="Nazareth L.V."/>
            <person name="Okwuonu G."/>
            <person name="Santibanez J."/>
            <person name="Warren W.C."/>
            <person name="Mardis E.R."/>
            <person name="Weinstock G.M."/>
            <person name="Wilson R.K."/>
            <person name="Delehaunty K."/>
            <person name="Dooling D."/>
            <person name="Fronik C."/>
            <person name="Fulton L."/>
            <person name="Fulton B."/>
            <person name="Graves T."/>
            <person name="Minx P."/>
            <person name="Sodergren E."/>
            <person name="Birney E."/>
            <person name="Margulies E.H."/>
            <person name="Herrero J."/>
            <person name="Green E.D."/>
            <person name="Haussler D."/>
            <person name="Siepel A."/>
            <person name="Goldman N."/>
            <person name="Pollard K.S."/>
            <person name="Pedersen J.S."/>
            <person name="Lander E.S."/>
            <person name="Kellis M."/>
        </authorList>
    </citation>
    <scope>NUCLEOTIDE SEQUENCE [LARGE SCALE GENOMIC DNA]</scope>
    <source>
        <strain evidence="2 3">Thorbecke inbred</strain>
    </source>
</reference>
<proteinExistence type="predicted"/>
<dbReference type="Bgee" id="ENSOCUG00000037260">
    <property type="expression patterns" value="Expressed in heart and 6 other cell types or tissues"/>
</dbReference>
<keyword evidence="3" id="KW-1185">Reference proteome</keyword>
<dbReference type="EMBL" id="AAGW02028885">
    <property type="status" value="NOT_ANNOTATED_CDS"/>
    <property type="molecule type" value="Genomic_DNA"/>
</dbReference>
<organism evidence="2 3">
    <name type="scientific">Oryctolagus cuniculus</name>
    <name type="common">Rabbit</name>
    <dbReference type="NCBI Taxonomy" id="9986"/>
    <lineage>
        <taxon>Eukaryota</taxon>
        <taxon>Metazoa</taxon>
        <taxon>Chordata</taxon>
        <taxon>Craniata</taxon>
        <taxon>Vertebrata</taxon>
        <taxon>Euteleostomi</taxon>
        <taxon>Mammalia</taxon>
        <taxon>Eutheria</taxon>
        <taxon>Euarchontoglires</taxon>
        <taxon>Glires</taxon>
        <taxon>Lagomorpha</taxon>
        <taxon>Leporidae</taxon>
        <taxon>Oryctolagus</taxon>
    </lineage>
</organism>
<name>A0A5F9DFP7_RABIT</name>
<dbReference type="AlphaFoldDB" id="A0A5F9DFP7"/>
<evidence type="ECO:0000313" key="2">
    <source>
        <dbReference type="Ensembl" id="ENSOCUP00000044167.1"/>
    </source>
</evidence>
<evidence type="ECO:0000313" key="3">
    <source>
        <dbReference type="Proteomes" id="UP000001811"/>
    </source>
</evidence>
<dbReference type="STRING" id="9986.ENSOCUP00000044167"/>
<dbReference type="Ensembl" id="ENSOCUT00000052812.1">
    <property type="protein sequence ID" value="ENSOCUP00000044167.1"/>
    <property type="gene ID" value="ENSOCUG00000037260.1"/>
</dbReference>
<dbReference type="GeneTree" id="ENSGT00940000167837"/>
<dbReference type="InParanoid" id="A0A5F9DFP7"/>
<accession>A0A5F9DFP7</accession>
<sequence>MSHREDPQSCLLNQLPESQNSNLKRESRYPERKRKKLMPTQMRLTLQKTELPKQTRIIKLSFWRHQMMHINFANCVLLVTIQFEILF</sequence>